<dbReference type="Gene3D" id="3.40.50.2300">
    <property type="match status" value="2"/>
</dbReference>
<keyword evidence="2 5" id="KW-0238">DNA-binding</keyword>
<dbReference type="GO" id="GO:0003677">
    <property type="term" value="F:DNA binding"/>
    <property type="evidence" value="ECO:0007669"/>
    <property type="project" value="UniProtKB-KW"/>
</dbReference>
<dbReference type="Proteomes" id="UP001597475">
    <property type="component" value="Unassembled WGS sequence"/>
</dbReference>
<keyword evidence="1" id="KW-0805">Transcription regulation</keyword>
<evidence type="ECO:0000259" key="4">
    <source>
        <dbReference type="PROSITE" id="PS50932"/>
    </source>
</evidence>
<dbReference type="SUPFAM" id="SSF53822">
    <property type="entry name" value="Periplasmic binding protein-like I"/>
    <property type="match status" value="1"/>
</dbReference>
<evidence type="ECO:0000313" key="6">
    <source>
        <dbReference type="Proteomes" id="UP001597475"/>
    </source>
</evidence>
<gene>
    <name evidence="5" type="ORF">ACFSR9_13300</name>
</gene>
<sequence>MLPDQLPENLMSPIKKATISDVAQAAGVSRSTVSKVMNGTQKLPDTTEKRIWEAVRQLGYQASPHARSLSTGRSRAIGLVILDILNPHFTSIVKGAGRVAREHGYAVLLADAEEDPAQEEELIRTLQARTDGLLLAGSRLPDDQLRALHGPSSPIVTVGRVLPEMPAVVAAEAQAAHELTCSVARWGAKSPTYLAGPPFWVNERRTEGYLAAMQEMRLPPVVVPLSRLDVTGGWEVVKALMERPRFPDALICYNDIVALGVIAALREMDLSVPNDVQVVAFGPENPLLTHITHAQIPSQQLGSEGADLLIQMLNGVYPKIFCLEFPTLVRLGTTSVSTSF</sequence>
<keyword evidence="3" id="KW-0804">Transcription</keyword>
<dbReference type="Pfam" id="PF00356">
    <property type="entry name" value="LacI"/>
    <property type="match status" value="1"/>
</dbReference>
<comment type="caution">
    <text evidence="5">The sequence shown here is derived from an EMBL/GenBank/DDBJ whole genome shotgun (WGS) entry which is preliminary data.</text>
</comment>
<dbReference type="Gene3D" id="1.10.260.40">
    <property type="entry name" value="lambda repressor-like DNA-binding domains"/>
    <property type="match status" value="1"/>
</dbReference>
<dbReference type="PANTHER" id="PTHR30146:SF109">
    <property type="entry name" value="HTH-TYPE TRANSCRIPTIONAL REGULATOR GALS"/>
    <property type="match status" value="1"/>
</dbReference>
<accession>A0ABW5P5W6</accession>
<dbReference type="EMBL" id="JBHUMK010000061">
    <property type="protein sequence ID" value="MFD2610405.1"/>
    <property type="molecule type" value="Genomic_DNA"/>
</dbReference>
<dbReference type="InterPro" id="IPR028082">
    <property type="entry name" value="Peripla_BP_I"/>
</dbReference>
<evidence type="ECO:0000313" key="5">
    <source>
        <dbReference type="EMBL" id="MFD2610405.1"/>
    </source>
</evidence>
<evidence type="ECO:0000256" key="1">
    <source>
        <dbReference type="ARBA" id="ARBA00023015"/>
    </source>
</evidence>
<protein>
    <submittedName>
        <fullName evidence="5">LacI family DNA-binding transcriptional regulator</fullName>
    </submittedName>
</protein>
<dbReference type="SMART" id="SM00354">
    <property type="entry name" value="HTH_LACI"/>
    <property type="match status" value="1"/>
</dbReference>
<dbReference type="CDD" id="cd01392">
    <property type="entry name" value="HTH_LacI"/>
    <property type="match status" value="1"/>
</dbReference>
<dbReference type="InterPro" id="IPR000843">
    <property type="entry name" value="HTH_LacI"/>
</dbReference>
<dbReference type="PRINTS" id="PR00036">
    <property type="entry name" value="HTHLACI"/>
</dbReference>
<keyword evidence="6" id="KW-1185">Reference proteome</keyword>
<dbReference type="CDD" id="cd06267">
    <property type="entry name" value="PBP1_LacI_sugar_binding-like"/>
    <property type="match status" value="1"/>
</dbReference>
<dbReference type="RefSeq" id="WP_386846560.1">
    <property type="nucleotide sequence ID" value="NZ_JBHUMK010000061.1"/>
</dbReference>
<dbReference type="InterPro" id="IPR010982">
    <property type="entry name" value="Lambda_DNA-bd_dom_sf"/>
</dbReference>
<dbReference type="PROSITE" id="PS00356">
    <property type="entry name" value="HTH_LACI_1"/>
    <property type="match status" value="1"/>
</dbReference>
<dbReference type="PROSITE" id="PS50932">
    <property type="entry name" value="HTH_LACI_2"/>
    <property type="match status" value="1"/>
</dbReference>
<evidence type="ECO:0000256" key="2">
    <source>
        <dbReference type="ARBA" id="ARBA00023125"/>
    </source>
</evidence>
<dbReference type="InterPro" id="IPR001761">
    <property type="entry name" value="Peripla_BP/Lac1_sug-bd_dom"/>
</dbReference>
<feature type="domain" description="HTH lacI-type" evidence="4">
    <location>
        <begin position="17"/>
        <end position="71"/>
    </location>
</feature>
<dbReference type="PANTHER" id="PTHR30146">
    <property type="entry name" value="LACI-RELATED TRANSCRIPTIONAL REPRESSOR"/>
    <property type="match status" value="1"/>
</dbReference>
<proteinExistence type="predicted"/>
<name>A0ABW5P5W6_9DEIO</name>
<evidence type="ECO:0000256" key="3">
    <source>
        <dbReference type="ARBA" id="ARBA00023163"/>
    </source>
</evidence>
<dbReference type="Pfam" id="PF00532">
    <property type="entry name" value="Peripla_BP_1"/>
    <property type="match status" value="1"/>
</dbReference>
<reference evidence="6" key="1">
    <citation type="journal article" date="2019" name="Int. J. Syst. Evol. Microbiol.">
        <title>The Global Catalogue of Microorganisms (GCM) 10K type strain sequencing project: providing services to taxonomists for standard genome sequencing and annotation.</title>
        <authorList>
            <consortium name="The Broad Institute Genomics Platform"/>
            <consortium name="The Broad Institute Genome Sequencing Center for Infectious Disease"/>
            <person name="Wu L."/>
            <person name="Ma J."/>
        </authorList>
    </citation>
    <scope>NUCLEOTIDE SEQUENCE [LARGE SCALE GENOMIC DNA]</scope>
    <source>
        <strain evidence="6">KCTC 33842</strain>
    </source>
</reference>
<dbReference type="SUPFAM" id="SSF47413">
    <property type="entry name" value="lambda repressor-like DNA-binding domains"/>
    <property type="match status" value="1"/>
</dbReference>
<organism evidence="5 6">
    <name type="scientific">Deinococcus taklimakanensis</name>
    <dbReference type="NCBI Taxonomy" id="536443"/>
    <lineage>
        <taxon>Bacteria</taxon>
        <taxon>Thermotogati</taxon>
        <taxon>Deinococcota</taxon>
        <taxon>Deinococci</taxon>
        <taxon>Deinococcales</taxon>
        <taxon>Deinococcaceae</taxon>
        <taxon>Deinococcus</taxon>
    </lineage>
</organism>